<name>A0ACC2M815_PERAE</name>
<keyword evidence="2" id="KW-1185">Reference proteome</keyword>
<evidence type="ECO:0000313" key="1">
    <source>
        <dbReference type="EMBL" id="KAJ8641693.1"/>
    </source>
</evidence>
<comment type="caution">
    <text evidence="1">The sequence shown here is derived from an EMBL/GenBank/DDBJ whole genome shotgun (WGS) entry which is preliminary data.</text>
</comment>
<evidence type="ECO:0000313" key="2">
    <source>
        <dbReference type="Proteomes" id="UP001234297"/>
    </source>
</evidence>
<dbReference type="Proteomes" id="UP001234297">
    <property type="component" value="Chromosome 5"/>
</dbReference>
<gene>
    <name evidence="1" type="ORF">MRB53_018387</name>
</gene>
<sequence length="458" mass="49699">MEEGSIEDGEKISRETEVAPALIAIHPLEKSVVVAVGSELRIFDLQGDRSITLLGDNSGGPLHTDAIRAVCFGATGRVFASAGDDKLVKIWNTESWQCTRTVSSEKRVSAVAISHNGAFLTFADKFGVVWVVDLEKDDEKAAPLLAHYCSIITSLDFSPDGQFIASADRDFKIRITVFPKKPLDGAHEIQSFCLGHKELLSACGYIGSFVSCLAFVHTSEYPQWFLLSGSGDSTVRMWDFISGTLLDTCEVGAQAELVESNGEECPRVVTDICASSDGSLVAVAIQRQVLQHFGAFLIIFGCVVLTCLLFRYCSLHGVMLMCCNFSARTLSVSKVVTVGESFVPTRLGMSCSAEHLWMVTGASNLPSSGPLAHVRVVSLCQKGLDPTVLEDGAVPGGKKLLEKLQGSLTAVKQVDALVAAAEAVKMAMRNLLIKREYSMEKRELRKKSRNDRKLKQIL</sequence>
<accession>A0ACC2M815</accession>
<protein>
    <submittedName>
        <fullName evidence="1">Uncharacterized protein</fullName>
    </submittedName>
</protein>
<reference evidence="1 2" key="1">
    <citation type="journal article" date="2022" name="Hortic Res">
        <title>A haplotype resolved chromosomal level avocado genome allows analysis of novel avocado genes.</title>
        <authorList>
            <person name="Nath O."/>
            <person name="Fletcher S.J."/>
            <person name="Hayward A."/>
            <person name="Shaw L.M."/>
            <person name="Masouleh A.K."/>
            <person name="Furtado A."/>
            <person name="Henry R.J."/>
            <person name="Mitter N."/>
        </authorList>
    </citation>
    <scope>NUCLEOTIDE SEQUENCE [LARGE SCALE GENOMIC DNA]</scope>
    <source>
        <strain evidence="2">cv. Hass</strain>
    </source>
</reference>
<proteinExistence type="predicted"/>
<organism evidence="1 2">
    <name type="scientific">Persea americana</name>
    <name type="common">Avocado</name>
    <dbReference type="NCBI Taxonomy" id="3435"/>
    <lineage>
        <taxon>Eukaryota</taxon>
        <taxon>Viridiplantae</taxon>
        <taxon>Streptophyta</taxon>
        <taxon>Embryophyta</taxon>
        <taxon>Tracheophyta</taxon>
        <taxon>Spermatophyta</taxon>
        <taxon>Magnoliopsida</taxon>
        <taxon>Magnoliidae</taxon>
        <taxon>Laurales</taxon>
        <taxon>Lauraceae</taxon>
        <taxon>Persea</taxon>
    </lineage>
</organism>
<dbReference type="EMBL" id="CM056813">
    <property type="protein sequence ID" value="KAJ8641693.1"/>
    <property type="molecule type" value="Genomic_DNA"/>
</dbReference>